<dbReference type="OrthoDB" id="3197277at2"/>
<dbReference type="HAMAP" id="MF_00187">
    <property type="entry name" value="FdhD"/>
    <property type="match status" value="1"/>
</dbReference>
<comment type="subcellular location">
    <subcellularLocation>
        <location evidence="3">Cytoplasm</location>
    </subcellularLocation>
</comment>
<proteinExistence type="inferred from homology"/>
<dbReference type="GO" id="GO:0097163">
    <property type="term" value="F:sulfur carrier activity"/>
    <property type="evidence" value="ECO:0007669"/>
    <property type="project" value="UniProtKB-UniRule"/>
</dbReference>
<keyword evidence="2 3" id="KW-0501">Molybdenum cofactor biosynthesis</keyword>
<comment type="function">
    <text evidence="3">Required for formate dehydrogenase (FDH) activity. Acts as a sulfur carrier protein that transfers sulfur from IscS to the molybdenum cofactor prior to its insertion into FDH.</text>
</comment>
<dbReference type="InterPro" id="IPR016193">
    <property type="entry name" value="Cytidine_deaminase-like"/>
</dbReference>
<reference evidence="4 5" key="1">
    <citation type="submission" date="2018-08" db="EMBL/GenBank/DDBJ databases">
        <title>Sequencing the genomes of 1000 actinobacteria strains.</title>
        <authorList>
            <person name="Klenk H.-P."/>
        </authorList>
    </citation>
    <scope>NUCLEOTIDE SEQUENCE [LARGE SCALE GENOMIC DNA]</scope>
    <source>
        <strain evidence="4 5">DSM 22967</strain>
    </source>
</reference>
<name>A0A3D9UP54_9MICO</name>
<protein>
    <recommendedName>
        <fullName evidence="3">Sulfur carrier protein FdhD</fullName>
    </recommendedName>
</protein>
<dbReference type="AlphaFoldDB" id="A0A3D9UP54"/>
<comment type="caution">
    <text evidence="4">The sequence shown here is derived from an EMBL/GenBank/DDBJ whole genome shotgun (WGS) entry which is preliminary data.</text>
</comment>
<dbReference type="GO" id="GO:0006777">
    <property type="term" value="P:Mo-molybdopterin cofactor biosynthetic process"/>
    <property type="evidence" value="ECO:0007669"/>
    <property type="project" value="UniProtKB-UniRule"/>
</dbReference>
<organism evidence="4 5">
    <name type="scientific">Calidifontibacter indicus</name>
    <dbReference type="NCBI Taxonomy" id="419650"/>
    <lineage>
        <taxon>Bacteria</taxon>
        <taxon>Bacillati</taxon>
        <taxon>Actinomycetota</taxon>
        <taxon>Actinomycetes</taxon>
        <taxon>Micrococcales</taxon>
        <taxon>Dermacoccaceae</taxon>
        <taxon>Calidifontibacter</taxon>
    </lineage>
</organism>
<evidence type="ECO:0000313" key="4">
    <source>
        <dbReference type="EMBL" id="REF31238.1"/>
    </source>
</evidence>
<dbReference type="NCBIfam" id="NF001943">
    <property type="entry name" value="PRK00724.1-2"/>
    <property type="match status" value="1"/>
</dbReference>
<dbReference type="NCBIfam" id="TIGR00129">
    <property type="entry name" value="fdhD_narQ"/>
    <property type="match status" value="1"/>
</dbReference>
<feature type="active site" description="Cysteine persulfide intermediate" evidence="3">
    <location>
        <position position="114"/>
    </location>
</feature>
<evidence type="ECO:0000256" key="3">
    <source>
        <dbReference type="HAMAP-Rule" id="MF_00187"/>
    </source>
</evidence>
<evidence type="ECO:0000313" key="5">
    <source>
        <dbReference type="Proteomes" id="UP000256253"/>
    </source>
</evidence>
<feature type="binding site" evidence="3">
    <location>
        <begin position="253"/>
        <end position="258"/>
    </location>
    <ligand>
        <name>Mo-bis(molybdopterin guanine dinucleotide)</name>
        <dbReference type="ChEBI" id="CHEBI:60539"/>
    </ligand>
</feature>
<dbReference type="PIRSF" id="PIRSF015626">
    <property type="entry name" value="FdhD"/>
    <property type="match status" value="1"/>
</dbReference>
<evidence type="ECO:0000256" key="2">
    <source>
        <dbReference type="ARBA" id="ARBA00023150"/>
    </source>
</evidence>
<sequence length="285" mass="30169">MGRRTDRRRLVQVTFGADRVSARERSETVAVEEPLEIRVGGESLTVTMRLPGDDMELVHGLLLSEGLIRHREDLMVARYCADTDTMNVIDVTLADGPRPLPVSAQRSLVMHGGCGLCGKANIDAITASVGVLNSERRVEAEVLRALPGRLRAGQQTFDRTGGTHAAGLFTATGETVVIREDVGRHNAVDKVLGWALVNGHDAANDVLQVSSRASFEIVQKAAMAGVGVLSCVSAPSALAIDAAIDTGVTLIAFSREDRLTICSHPDRVLLPGSREPLHGAAGAGA</sequence>
<evidence type="ECO:0000256" key="1">
    <source>
        <dbReference type="ARBA" id="ARBA00022490"/>
    </source>
</evidence>
<dbReference type="GO" id="GO:0005737">
    <property type="term" value="C:cytoplasm"/>
    <property type="evidence" value="ECO:0007669"/>
    <property type="project" value="UniProtKB-SubCell"/>
</dbReference>
<keyword evidence="1 3" id="KW-0963">Cytoplasm</keyword>
<keyword evidence="5" id="KW-1185">Reference proteome</keyword>
<gene>
    <name evidence="3" type="primary">fdhD</name>
    <name evidence="4" type="ORF">DFJ65_2286</name>
</gene>
<dbReference type="EMBL" id="QTUA01000001">
    <property type="protein sequence ID" value="REF31238.1"/>
    <property type="molecule type" value="Genomic_DNA"/>
</dbReference>
<dbReference type="PANTHER" id="PTHR30592:SF1">
    <property type="entry name" value="SULFUR CARRIER PROTEIN FDHD"/>
    <property type="match status" value="1"/>
</dbReference>
<dbReference type="Pfam" id="PF02634">
    <property type="entry name" value="FdhD-NarQ"/>
    <property type="match status" value="1"/>
</dbReference>
<dbReference type="RefSeq" id="WP_115923114.1">
    <property type="nucleotide sequence ID" value="NZ_QTUA01000001.1"/>
</dbReference>
<dbReference type="Gene3D" id="3.10.20.10">
    <property type="match status" value="1"/>
</dbReference>
<dbReference type="Proteomes" id="UP000256253">
    <property type="component" value="Unassembled WGS sequence"/>
</dbReference>
<dbReference type="InterPro" id="IPR003786">
    <property type="entry name" value="FdhD"/>
</dbReference>
<dbReference type="Gene3D" id="3.40.140.10">
    <property type="entry name" value="Cytidine Deaminase, domain 2"/>
    <property type="match status" value="1"/>
</dbReference>
<dbReference type="GO" id="GO:0016783">
    <property type="term" value="F:sulfurtransferase activity"/>
    <property type="evidence" value="ECO:0007669"/>
    <property type="project" value="InterPro"/>
</dbReference>
<comment type="similarity">
    <text evidence="3">Belongs to the FdhD family.</text>
</comment>
<dbReference type="PANTHER" id="PTHR30592">
    <property type="entry name" value="FORMATE DEHYDROGENASE"/>
    <property type="match status" value="1"/>
</dbReference>
<dbReference type="SUPFAM" id="SSF53927">
    <property type="entry name" value="Cytidine deaminase-like"/>
    <property type="match status" value="1"/>
</dbReference>
<accession>A0A3D9UP54</accession>